<proteinExistence type="predicted"/>
<reference evidence="1 2" key="1">
    <citation type="journal article" date="2018" name="Mol. Biol. Evol.">
        <title>Broad Genomic Sampling Reveals a Smut Pathogenic Ancestry of the Fungal Clade Ustilaginomycotina.</title>
        <authorList>
            <person name="Kijpornyongpan T."/>
            <person name="Mondo S.J."/>
            <person name="Barry K."/>
            <person name="Sandor L."/>
            <person name="Lee J."/>
            <person name="Lipzen A."/>
            <person name="Pangilinan J."/>
            <person name="LaButti K."/>
            <person name="Hainaut M."/>
            <person name="Henrissat B."/>
            <person name="Grigoriev I.V."/>
            <person name="Spatafora J.W."/>
            <person name="Aime M.C."/>
        </authorList>
    </citation>
    <scope>NUCLEOTIDE SEQUENCE [LARGE SCALE GENOMIC DNA]</scope>
    <source>
        <strain evidence="1 2">SA 807</strain>
    </source>
</reference>
<protein>
    <submittedName>
        <fullName evidence="1">Uncharacterized protein</fullName>
    </submittedName>
</protein>
<sequence length="176" mass="19755">MYHSPKKEKAAEPAKEEAKDETTEASKPAEEAPAAEAAEPAKPEEAAPVATEEPAKTEEAAEDAKDVKVRKEYHLTPAWACSGSLADPLYHYATATINRSTRLPRRMMLQLQRPPRRRSSDVASADALAPSSSSRSSPRRLRSQRLRLLRRRKLPKRPSRLWRLPPSRFQLPRSPS</sequence>
<gene>
    <name evidence="1" type="ORF">IE53DRAFT_31529</name>
</gene>
<dbReference type="EMBL" id="KZ820966">
    <property type="protein sequence ID" value="PWN46503.1"/>
    <property type="molecule type" value="Genomic_DNA"/>
</dbReference>
<dbReference type="Proteomes" id="UP000245626">
    <property type="component" value="Unassembled WGS sequence"/>
</dbReference>
<accession>A0ACD0NL04</accession>
<organism evidence="1 2">
    <name type="scientific">Violaceomyces palustris</name>
    <dbReference type="NCBI Taxonomy" id="1673888"/>
    <lineage>
        <taxon>Eukaryota</taxon>
        <taxon>Fungi</taxon>
        <taxon>Dikarya</taxon>
        <taxon>Basidiomycota</taxon>
        <taxon>Ustilaginomycotina</taxon>
        <taxon>Ustilaginomycetes</taxon>
        <taxon>Violaceomycetales</taxon>
        <taxon>Violaceomycetaceae</taxon>
        <taxon>Violaceomyces</taxon>
    </lineage>
</organism>
<name>A0ACD0NL04_9BASI</name>
<keyword evidence="2" id="KW-1185">Reference proteome</keyword>
<evidence type="ECO:0000313" key="2">
    <source>
        <dbReference type="Proteomes" id="UP000245626"/>
    </source>
</evidence>
<evidence type="ECO:0000313" key="1">
    <source>
        <dbReference type="EMBL" id="PWN46503.1"/>
    </source>
</evidence>